<evidence type="ECO:0000313" key="8">
    <source>
        <dbReference type="EMBL" id="RNI22212.1"/>
    </source>
</evidence>
<keyword evidence="2" id="KW-1003">Cell membrane</keyword>
<organism evidence="8 9">
    <name type="scientific">Flexivirga caeni</name>
    <dbReference type="NCBI Taxonomy" id="2294115"/>
    <lineage>
        <taxon>Bacteria</taxon>
        <taxon>Bacillati</taxon>
        <taxon>Actinomycetota</taxon>
        <taxon>Actinomycetes</taxon>
        <taxon>Micrococcales</taxon>
        <taxon>Dermacoccaceae</taxon>
        <taxon>Flexivirga</taxon>
    </lineage>
</organism>
<evidence type="ECO:0000256" key="2">
    <source>
        <dbReference type="ARBA" id="ARBA00022475"/>
    </source>
</evidence>
<feature type="transmembrane region" description="Helical" evidence="6">
    <location>
        <begin position="295"/>
        <end position="314"/>
    </location>
</feature>
<evidence type="ECO:0000256" key="4">
    <source>
        <dbReference type="ARBA" id="ARBA00022989"/>
    </source>
</evidence>
<name>A0A3M9M9J0_9MICO</name>
<dbReference type="Proteomes" id="UP000271678">
    <property type="component" value="Unassembled WGS sequence"/>
</dbReference>
<keyword evidence="4 6" id="KW-1133">Transmembrane helix</keyword>
<gene>
    <name evidence="8" type="ORF">EFY87_09560</name>
</gene>
<evidence type="ECO:0000256" key="1">
    <source>
        <dbReference type="ARBA" id="ARBA00004162"/>
    </source>
</evidence>
<dbReference type="RefSeq" id="WP_123271251.1">
    <property type="nucleotide sequence ID" value="NZ_RJJQ01000008.1"/>
</dbReference>
<feature type="transmembrane region" description="Helical" evidence="6">
    <location>
        <begin position="266"/>
        <end position="288"/>
    </location>
</feature>
<accession>A0A3M9M9J0</accession>
<dbReference type="AlphaFoldDB" id="A0A3M9M9J0"/>
<comment type="subcellular location">
    <subcellularLocation>
        <location evidence="1">Cell membrane</location>
        <topology evidence="1">Single-pass membrane protein</topology>
    </subcellularLocation>
</comment>
<dbReference type="GO" id="GO:0005886">
    <property type="term" value="C:plasma membrane"/>
    <property type="evidence" value="ECO:0007669"/>
    <property type="project" value="UniProtKB-SubCell"/>
</dbReference>
<dbReference type="PANTHER" id="PTHR33885">
    <property type="entry name" value="PHAGE SHOCK PROTEIN C"/>
    <property type="match status" value="1"/>
</dbReference>
<feature type="domain" description="Phage shock protein PspC N-terminal" evidence="7">
    <location>
        <begin position="34"/>
        <end position="86"/>
    </location>
</feature>
<evidence type="ECO:0000256" key="5">
    <source>
        <dbReference type="ARBA" id="ARBA00023136"/>
    </source>
</evidence>
<keyword evidence="5 6" id="KW-0472">Membrane</keyword>
<evidence type="ECO:0000259" key="7">
    <source>
        <dbReference type="Pfam" id="PF04024"/>
    </source>
</evidence>
<protein>
    <submittedName>
        <fullName evidence="8">PspC domain-containing protein</fullName>
    </submittedName>
</protein>
<dbReference type="PANTHER" id="PTHR33885:SF3">
    <property type="entry name" value="PHAGE SHOCK PROTEIN C"/>
    <property type="match status" value="1"/>
</dbReference>
<sequence>MTQQTYPGPQPQPVKGYDALDRFFGAARRLGVQRDGERKWIGGVAAGLARRWGVDPLIVRAGFILASCLFGFGVPLYFLGWALLPDDRSEIAAEKAVRHGDLASIALCVLAVVLSCGGFGAFWSFGHGWGMGGQAIVLAGLALAFVAWNGHGPGARHPEESTREWISRITDTVRAQPWDNPPQGPSAGNRAAAAGAVAREGSGIDLSKQDAPAPPWEPTAPAPPFVPVRVKRPRLGAALTFTILGISVLAGAFTALVLVGTSHGGSALQVGLAAGAAVAAVALVIGGLAGRRGGVLGPLAMLAALLALATSVVAPKGMPWTGSIGDESWRPTTVAQHNYAMRIGNGDLDLRSLDVNSLPERTDLHARVNIGQLTISVPRGVTVRVAGHARIGGIELVRQNAVDSPVSSYGGIDTRHTITVGDGPKVIDLSAEVGTGNITIKEPA</sequence>
<comment type="caution">
    <text evidence="8">The sequence shown here is derived from an EMBL/GenBank/DDBJ whole genome shotgun (WGS) entry which is preliminary data.</text>
</comment>
<evidence type="ECO:0000256" key="6">
    <source>
        <dbReference type="SAM" id="Phobius"/>
    </source>
</evidence>
<evidence type="ECO:0000313" key="9">
    <source>
        <dbReference type="Proteomes" id="UP000271678"/>
    </source>
</evidence>
<feature type="transmembrane region" description="Helical" evidence="6">
    <location>
        <begin position="57"/>
        <end position="84"/>
    </location>
</feature>
<dbReference type="OrthoDB" id="7359894at2"/>
<proteinExistence type="predicted"/>
<dbReference type="InterPro" id="IPR052027">
    <property type="entry name" value="PspC"/>
</dbReference>
<keyword evidence="3 6" id="KW-0812">Transmembrane</keyword>
<dbReference type="Pfam" id="PF04024">
    <property type="entry name" value="PspC"/>
    <property type="match status" value="1"/>
</dbReference>
<reference evidence="8 9" key="1">
    <citation type="submission" date="2018-11" db="EMBL/GenBank/DDBJ databases">
        <title>Draft genome of Simplicispira Flexivirga sp. BO-16.</title>
        <authorList>
            <person name="Im W.T."/>
        </authorList>
    </citation>
    <scope>NUCLEOTIDE SEQUENCE [LARGE SCALE GENOMIC DNA]</scope>
    <source>
        <strain evidence="8 9">BO-16</strain>
    </source>
</reference>
<keyword evidence="9" id="KW-1185">Reference proteome</keyword>
<dbReference type="InterPro" id="IPR007168">
    <property type="entry name" value="Phageshock_PspC_N"/>
</dbReference>
<dbReference type="EMBL" id="RJJQ01000008">
    <property type="protein sequence ID" value="RNI22212.1"/>
    <property type="molecule type" value="Genomic_DNA"/>
</dbReference>
<evidence type="ECO:0000256" key="3">
    <source>
        <dbReference type="ARBA" id="ARBA00022692"/>
    </source>
</evidence>
<feature type="transmembrane region" description="Helical" evidence="6">
    <location>
        <begin position="131"/>
        <end position="148"/>
    </location>
</feature>
<feature type="transmembrane region" description="Helical" evidence="6">
    <location>
        <begin position="235"/>
        <end position="260"/>
    </location>
</feature>
<feature type="transmembrane region" description="Helical" evidence="6">
    <location>
        <begin position="105"/>
        <end position="125"/>
    </location>
</feature>